<dbReference type="AlphaFoldDB" id="A0A139X5D6"/>
<organism evidence="2 3">
    <name type="scientific">Scytonema hofmannii PCC 7110</name>
    <dbReference type="NCBI Taxonomy" id="128403"/>
    <lineage>
        <taxon>Bacteria</taxon>
        <taxon>Bacillati</taxon>
        <taxon>Cyanobacteriota</taxon>
        <taxon>Cyanophyceae</taxon>
        <taxon>Nostocales</taxon>
        <taxon>Scytonemataceae</taxon>
        <taxon>Scytonema</taxon>
    </lineage>
</organism>
<dbReference type="EMBL" id="ANNX02000031">
    <property type="protein sequence ID" value="KYC39853.1"/>
    <property type="molecule type" value="Genomic_DNA"/>
</dbReference>
<evidence type="ECO:0000256" key="1">
    <source>
        <dbReference type="SAM" id="Coils"/>
    </source>
</evidence>
<keyword evidence="3" id="KW-1185">Reference proteome</keyword>
<protein>
    <submittedName>
        <fullName evidence="2">Uncharacterized protein</fullName>
    </submittedName>
</protein>
<accession>A0A139X5D6</accession>
<evidence type="ECO:0000313" key="3">
    <source>
        <dbReference type="Proteomes" id="UP000076925"/>
    </source>
</evidence>
<evidence type="ECO:0000313" key="2">
    <source>
        <dbReference type="EMBL" id="KYC39853.1"/>
    </source>
</evidence>
<keyword evidence="1" id="KW-0175">Coiled coil</keyword>
<dbReference type="OrthoDB" id="9758522at2"/>
<dbReference type="Proteomes" id="UP000076925">
    <property type="component" value="Unassembled WGS sequence"/>
</dbReference>
<comment type="caution">
    <text evidence="2">The sequence shown here is derived from an EMBL/GenBank/DDBJ whole genome shotgun (WGS) entry which is preliminary data.</text>
</comment>
<dbReference type="RefSeq" id="WP_017745744.1">
    <property type="nucleotide sequence ID" value="NZ_KQ976354.1"/>
</dbReference>
<reference evidence="2 3" key="1">
    <citation type="journal article" date="2013" name="Genome Biol. Evol.">
        <title>Genomes of Stigonematalean cyanobacteria (subsection V) and the evolution of oxygenic photosynthesis from prokaryotes to plastids.</title>
        <authorList>
            <person name="Dagan T."/>
            <person name="Roettger M."/>
            <person name="Stucken K."/>
            <person name="Landan G."/>
            <person name="Koch R."/>
            <person name="Major P."/>
            <person name="Gould S.B."/>
            <person name="Goremykin V.V."/>
            <person name="Rippka R."/>
            <person name="Tandeau de Marsac N."/>
            <person name="Gugger M."/>
            <person name="Lockhart P.J."/>
            <person name="Allen J.F."/>
            <person name="Brune I."/>
            <person name="Maus I."/>
            <person name="Puhler A."/>
            <person name="Martin W.F."/>
        </authorList>
    </citation>
    <scope>NUCLEOTIDE SEQUENCE [LARGE SCALE GENOMIC DNA]</scope>
    <source>
        <strain evidence="2 3">PCC 7110</strain>
    </source>
</reference>
<name>A0A139X5D6_9CYAN</name>
<feature type="coiled-coil region" evidence="1">
    <location>
        <begin position="6"/>
        <end position="37"/>
    </location>
</feature>
<gene>
    <name evidence="2" type="ORF">WA1_28195</name>
</gene>
<proteinExistence type="predicted"/>
<sequence length="126" mass="14605">MTTQPLDRLQEQREQIKQEMRRRIQQALECAKDLSVENCQDEIRSRLFAIQKYCKSVGKTFIVFEERITCDQFGLGGSHEDPAILFRGPNENASVAICVTDRGSLLYRNDSPWQIYRNFGDVNYAP</sequence>